<dbReference type="PANTHER" id="PTHR48475">
    <property type="entry name" value="RIBONUCLEASE H"/>
    <property type="match status" value="1"/>
</dbReference>
<dbReference type="OrthoDB" id="1746852at2759"/>
<sequence length="299" mass="33760">MSRGRLMPDIPDNPPSLIQLGVASPQYSHKLVISATIANFNVQRILIDNRSYVDIMFISAFDKMKIGLDKLHPFHSPLVGFGGNTTHPLGWIKFSSYLGNRTPSNHYLVGFHCGGLSFALQRDPRLPNVRRNKGYLFYLPPKNEVSHVNMIFRLPSDQNVKLKLTQDQIQAVLAMSSPRNIHEILERPDTSGRLLKWSIELSEFNIDYKLKMAIKAKALANFVAKLTHDVPEPRVIPPKVVASKEQDPDEDLTKWKLFLDGSFNQHGYGAGLVLQISLGEQMEYAIRIGFKATNNEVEI</sequence>
<comment type="caution">
    <text evidence="1">The sequence shown here is derived from an EMBL/GenBank/DDBJ whole genome shotgun (WGS) entry which is preliminary data.</text>
</comment>
<proteinExistence type="predicted"/>
<accession>A0A7J0DSC5</accession>
<dbReference type="EMBL" id="BJWL01000364">
    <property type="protein sequence ID" value="GFS41152.1"/>
    <property type="molecule type" value="Genomic_DNA"/>
</dbReference>
<organism evidence="1 2">
    <name type="scientific">Actinidia rufa</name>
    <dbReference type="NCBI Taxonomy" id="165716"/>
    <lineage>
        <taxon>Eukaryota</taxon>
        <taxon>Viridiplantae</taxon>
        <taxon>Streptophyta</taxon>
        <taxon>Embryophyta</taxon>
        <taxon>Tracheophyta</taxon>
        <taxon>Spermatophyta</taxon>
        <taxon>Magnoliopsida</taxon>
        <taxon>eudicotyledons</taxon>
        <taxon>Gunneridae</taxon>
        <taxon>Pentapetalae</taxon>
        <taxon>asterids</taxon>
        <taxon>Ericales</taxon>
        <taxon>Actinidiaceae</taxon>
        <taxon>Actinidia</taxon>
    </lineage>
</organism>
<protein>
    <submittedName>
        <fullName evidence="1">Uncharacterized protein</fullName>
    </submittedName>
</protein>
<dbReference type="PANTHER" id="PTHR48475:SF2">
    <property type="entry name" value="RIBONUCLEASE H"/>
    <property type="match status" value="1"/>
</dbReference>
<evidence type="ECO:0000313" key="2">
    <source>
        <dbReference type="Proteomes" id="UP000585474"/>
    </source>
</evidence>
<dbReference type="Proteomes" id="UP000585474">
    <property type="component" value="Unassembled WGS sequence"/>
</dbReference>
<gene>
    <name evidence="1" type="ORF">Acr_00g0072680</name>
</gene>
<dbReference type="AlphaFoldDB" id="A0A7J0DSC5"/>
<evidence type="ECO:0000313" key="1">
    <source>
        <dbReference type="EMBL" id="GFS41152.1"/>
    </source>
</evidence>
<keyword evidence="2" id="KW-1185">Reference proteome</keyword>
<reference evidence="2" key="1">
    <citation type="submission" date="2019-07" db="EMBL/GenBank/DDBJ databases">
        <title>De Novo Assembly of kiwifruit Actinidia rufa.</title>
        <authorList>
            <person name="Sugita-Konishi S."/>
            <person name="Sato K."/>
            <person name="Mori E."/>
            <person name="Abe Y."/>
            <person name="Kisaki G."/>
            <person name="Hamano K."/>
            <person name="Suezawa K."/>
            <person name="Otani M."/>
            <person name="Fukuda T."/>
            <person name="Manabe T."/>
            <person name="Gomi K."/>
            <person name="Tabuchi M."/>
            <person name="Akimitsu K."/>
            <person name="Kataoka I."/>
        </authorList>
    </citation>
    <scope>NUCLEOTIDE SEQUENCE [LARGE SCALE GENOMIC DNA]</scope>
    <source>
        <strain evidence="2">cv. Fuchu</strain>
    </source>
</reference>
<name>A0A7J0DSC5_9ERIC</name>